<protein>
    <submittedName>
        <fullName evidence="2">LasA protease</fullName>
    </submittedName>
</protein>
<dbReference type="Proteomes" id="UP000198959">
    <property type="component" value="Unassembled WGS sequence"/>
</dbReference>
<keyword evidence="3" id="KW-1185">Reference proteome</keyword>
<sequence>MGVPVSWRNVRGPVRAALLSAVVLLAAAPATAATAAPAGDVTEAVTARLLGQASVTADPHLRTADADDTRVTVARRDGRNWAFGTAVVVAPHEEDAYPKGSVFVAHRDRSGWQVAFDGEAAFAELAEDAPSTVVSAQEKKVFAAPSPGTMLANGDFRTGMRLPYAVGQTWYYTGGPHGWGGGELPYSSIDLAGGDQRVLAARGGTAYTMCRGWIRVIHDRGYSTDYYHLWNSINVNGASVGEGAYLGDTGTDVTCGGSASGRHVHFGLRQNSAYVQIHDHSLGKWVLMRGSSAYQGYALHGSARVNTGGGLYNYGVLGFNQGIIDANGGGTVNKRTGPGTGYAIAGSVGDGATVTISCSRNGTTHTGRWGSTALWNRLSDGTWVSDAFMWTGLNGPVNGWC</sequence>
<name>A0A1C6S741_9ACTN</name>
<dbReference type="AlphaFoldDB" id="A0A1C6S741"/>
<keyword evidence="2" id="KW-0378">Hydrolase</keyword>
<dbReference type="Gene3D" id="2.70.70.10">
    <property type="entry name" value="Glucose Permease (Domain IIA)"/>
    <property type="match status" value="1"/>
</dbReference>
<feature type="signal peptide" evidence="1">
    <location>
        <begin position="1"/>
        <end position="32"/>
    </location>
</feature>
<keyword evidence="2" id="KW-0645">Protease</keyword>
<dbReference type="SUPFAM" id="SSF51261">
    <property type="entry name" value="Duplicated hybrid motif"/>
    <property type="match status" value="1"/>
</dbReference>
<dbReference type="InterPro" id="IPR011055">
    <property type="entry name" value="Dup_hybrid_motif"/>
</dbReference>
<dbReference type="EMBL" id="FMHW01000002">
    <property type="protein sequence ID" value="SCL25295.1"/>
    <property type="molecule type" value="Genomic_DNA"/>
</dbReference>
<gene>
    <name evidence="2" type="ORF">GA0074692_1933</name>
</gene>
<evidence type="ECO:0000313" key="2">
    <source>
        <dbReference type="EMBL" id="SCL25295.1"/>
    </source>
</evidence>
<keyword evidence="1" id="KW-0732">Signal</keyword>
<dbReference type="GO" id="GO:0008233">
    <property type="term" value="F:peptidase activity"/>
    <property type="evidence" value="ECO:0007669"/>
    <property type="project" value="UniProtKB-KW"/>
</dbReference>
<dbReference type="GO" id="GO:0006508">
    <property type="term" value="P:proteolysis"/>
    <property type="evidence" value="ECO:0007669"/>
    <property type="project" value="UniProtKB-KW"/>
</dbReference>
<dbReference type="STRING" id="145854.GA0074692_1933"/>
<organism evidence="2 3">
    <name type="scientific">Micromonospora pallida</name>
    <dbReference type="NCBI Taxonomy" id="145854"/>
    <lineage>
        <taxon>Bacteria</taxon>
        <taxon>Bacillati</taxon>
        <taxon>Actinomycetota</taxon>
        <taxon>Actinomycetes</taxon>
        <taxon>Micromonosporales</taxon>
        <taxon>Micromonosporaceae</taxon>
        <taxon>Micromonospora</taxon>
    </lineage>
</organism>
<evidence type="ECO:0000313" key="3">
    <source>
        <dbReference type="Proteomes" id="UP000198959"/>
    </source>
</evidence>
<dbReference type="OrthoDB" id="6188067at2"/>
<proteinExistence type="predicted"/>
<accession>A0A1C6S741</accession>
<reference evidence="3" key="1">
    <citation type="submission" date="2016-06" db="EMBL/GenBank/DDBJ databases">
        <authorList>
            <person name="Varghese N."/>
            <person name="Submissions Spin"/>
        </authorList>
    </citation>
    <scope>NUCLEOTIDE SEQUENCE [LARGE SCALE GENOMIC DNA]</scope>
    <source>
        <strain evidence="3">DSM 43817</strain>
    </source>
</reference>
<feature type="chain" id="PRO_5039472586" evidence="1">
    <location>
        <begin position="33"/>
        <end position="401"/>
    </location>
</feature>
<evidence type="ECO:0000256" key="1">
    <source>
        <dbReference type="SAM" id="SignalP"/>
    </source>
</evidence>